<accession>G0SFZ2</accession>
<dbReference type="eggNOG" id="ENOG502RMWJ">
    <property type="taxonomic scope" value="Eukaryota"/>
</dbReference>
<dbReference type="KEGG" id="cthr:CTHT_0072670"/>
<dbReference type="GeneID" id="18261305"/>
<dbReference type="HOGENOM" id="CLU_126139_0_0_1"/>
<dbReference type="RefSeq" id="XP_006697525.1">
    <property type="nucleotide sequence ID" value="XM_006697462.1"/>
</dbReference>
<evidence type="ECO:0000256" key="1">
    <source>
        <dbReference type="SAM" id="SignalP"/>
    </source>
</evidence>
<name>G0SFZ2_CHATD</name>
<dbReference type="EMBL" id="GL988047">
    <property type="protein sequence ID" value="EGS17907.1"/>
    <property type="molecule type" value="Genomic_DNA"/>
</dbReference>
<keyword evidence="3" id="KW-1185">Reference proteome</keyword>
<dbReference type="OrthoDB" id="4671383at2759"/>
<feature type="signal peptide" evidence="1">
    <location>
        <begin position="1"/>
        <end position="18"/>
    </location>
</feature>
<evidence type="ECO:0000313" key="2">
    <source>
        <dbReference type="EMBL" id="EGS17907.1"/>
    </source>
</evidence>
<proteinExistence type="predicted"/>
<organism evidence="3">
    <name type="scientific">Chaetomium thermophilum (strain DSM 1495 / CBS 144.50 / IMI 039719)</name>
    <name type="common">Thermochaetoides thermophila</name>
    <dbReference type="NCBI Taxonomy" id="759272"/>
    <lineage>
        <taxon>Eukaryota</taxon>
        <taxon>Fungi</taxon>
        <taxon>Dikarya</taxon>
        <taxon>Ascomycota</taxon>
        <taxon>Pezizomycotina</taxon>
        <taxon>Sordariomycetes</taxon>
        <taxon>Sordariomycetidae</taxon>
        <taxon>Sordariales</taxon>
        <taxon>Chaetomiaceae</taxon>
        <taxon>Thermochaetoides</taxon>
    </lineage>
</organism>
<dbReference type="OMA" id="VHHITIE"/>
<keyword evidence="1" id="KW-0732">Signal</keyword>
<evidence type="ECO:0000313" key="3">
    <source>
        <dbReference type="Proteomes" id="UP000008066"/>
    </source>
</evidence>
<reference evidence="2 3" key="1">
    <citation type="journal article" date="2011" name="Cell">
        <title>Insight into structure and assembly of the nuclear pore complex by utilizing the genome of a eukaryotic thermophile.</title>
        <authorList>
            <person name="Amlacher S."/>
            <person name="Sarges P."/>
            <person name="Flemming D."/>
            <person name="van Noort V."/>
            <person name="Kunze R."/>
            <person name="Devos D.P."/>
            <person name="Arumugam M."/>
            <person name="Bork P."/>
            <person name="Hurt E."/>
        </authorList>
    </citation>
    <scope>NUCLEOTIDE SEQUENCE [LARGE SCALE GENOMIC DNA]</scope>
    <source>
        <strain evidence="3">DSM 1495 / CBS 144.50 / IMI 039719</strain>
    </source>
</reference>
<feature type="chain" id="PRO_5003409533" description="Ecp2 effector protein domain-containing protein" evidence="1">
    <location>
        <begin position="19"/>
        <end position="188"/>
    </location>
</feature>
<dbReference type="AlphaFoldDB" id="G0SFZ2"/>
<sequence length="188" mass="20281">MKLLLFSLILSRFLLSHALPLLQISPRTTYPLNSFSGLGQLRTLSTDRVAGNPDIGCLTSAGAWTTDERKCGVFRAVRSDVHHITIESIPVLTSIEGSGTGVNLGGICGIEVGVFKCGGGVKQAVFGTWGLEGPIPGREQLRYGQYGVVATDGISPPQAWEEPLQIHFYSGKEKGQWAWLGWKELGVN</sequence>
<protein>
    <recommendedName>
        <fullName evidence="4">Ecp2 effector protein domain-containing protein</fullName>
    </recommendedName>
</protein>
<dbReference type="Proteomes" id="UP000008066">
    <property type="component" value="Unassembled WGS sequence"/>
</dbReference>
<gene>
    <name evidence="2" type="ORF">CTHT_0072670</name>
</gene>
<evidence type="ECO:0008006" key="4">
    <source>
        <dbReference type="Google" id="ProtNLM"/>
    </source>
</evidence>